<name>A0ACC4BI88_POPAL</name>
<evidence type="ECO:0000313" key="2">
    <source>
        <dbReference type="Proteomes" id="UP000309997"/>
    </source>
</evidence>
<proteinExistence type="predicted"/>
<dbReference type="Proteomes" id="UP000309997">
    <property type="component" value="Unassembled WGS sequence"/>
</dbReference>
<gene>
    <name evidence="1" type="ORF">D5086_019819</name>
</gene>
<reference evidence="1 2" key="1">
    <citation type="journal article" date="2024" name="Plant Biotechnol. J.">
        <title>Genome and CRISPR/Cas9 system of a widespread forest tree (Populus alba) in the world.</title>
        <authorList>
            <person name="Liu Y.J."/>
            <person name="Jiang P.F."/>
            <person name="Han X.M."/>
            <person name="Li X.Y."/>
            <person name="Wang H.M."/>
            <person name="Wang Y.J."/>
            <person name="Wang X.X."/>
            <person name="Zeng Q.Y."/>
        </authorList>
    </citation>
    <scope>NUCLEOTIDE SEQUENCE [LARGE SCALE GENOMIC DNA]</scope>
    <source>
        <strain evidence="2">cv. PAL-ZL1</strain>
    </source>
</reference>
<dbReference type="EMBL" id="RCHU02000010">
    <property type="protein sequence ID" value="KAL3578315.1"/>
    <property type="molecule type" value="Genomic_DNA"/>
</dbReference>
<evidence type="ECO:0000313" key="1">
    <source>
        <dbReference type="EMBL" id="KAL3578315.1"/>
    </source>
</evidence>
<sequence>MIFHEDAGFRPLRSFAIERQNYWLEMSGRVAGTGVLTRGTRLTLIDSPLLVQPFVIPYRCVSDGLTVPFALAAGFSGANVTSCIILVAGIAEVVAGAISMGLGGCLAAESEADHKMRKLKSVAGHTWFA</sequence>
<organism evidence="1 2">
    <name type="scientific">Populus alba</name>
    <name type="common">White poplar</name>
    <dbReference type="NCBI Taxonomy" id="43335"/>
    <lineage>
        <taxon>Eukaryota</taxon>
        <taxon>Viridiplantae</taxon>
        <taxon>Streptophyta</taxon>
        <taxon>Embryophyta</taxon>
        <taxon>Tracheophyta</taxon>
        <taxon>Spermatophyta</taxon>
        <taxon>Magnoliopsida</taxon>
        <taxon>eudicotyledons</taxon>
        <taxon>Gunneridae</taxon>
        <taxon>Pentapetalae</taxon>
        <taxon>rosids</taxon>
        <taxon>fabids</taxon>
        <taxon>Malpighiales</taxon>
        <taxon>Salicaceae</taxon>
        <taxon>Saliceae</taxon>
        <taxon>Populus</taxon>
    </lineage>
</organism>
<keyword evidence="2" id="KW-1185">Reference proteome</keyword>
<comment type="caution">
    <text evidence="1">The sequence shown here is derived from an EMBL/GenBank/DDBJ whole genome shotgun (WGS) entry which is preliminary data.</text>
</comment>
<protein>
    <submittedName>
        <fullName evidence="1">Uncharacterized protein</fullName>
    </submittedName>
</protein>
<accession>A0ACC4BI88</accession>